<comment type="caution">
    <text evidence="1">The sequence shown here is derived from an EMBL/GenBank/DDBJ whole genome shotgun (WGS) entry which is preliminary data.</text>
</comment>
<organism evidence="1">
    <name type="scientific">marine sediment metagenome</name>
    <dbReference type="NCBI Taxonomy" id="412755"/>
    <lineage>
        <taxon>unclassified sequences</taxon>
        <taxon>metagenomes</taxon>
        <taxon>ecological metagenomes</taxon>
    </lineage>
</organism>
<feature type="non-terminal residue" evidence="1">
    <location>
        <position position="91"/>
    </location>
</feature>
<accession>X1SG90</accession>
<dbReference type="AlphaFoldDB" id="X1SG90"/>
<sequence>MRTQIDEQNKNLETTMDKLRGLENVMMIINSIEDLSKENGEASKNITICNQDIEGYNSQVDGVQKKVDEVQQIINSMHEDKNKELDHQKRA</sequence>
<name>X1SG90_9ZZZZ</name>
<gene>
    <name evidence="1" type="ORF">S12H4_18682</name>
</gene>
<dbReference type="EMBL" id="BARW01009254">
    <property type="protein sequence ID" value="GAI78166.1"/>
    <property type="molecule type" value="Genomic_DNA"/>
</dbReference>
<protein>
    <submittedName>
        <fullName evidence="1">Uncharacterized protein</fullName>
    </submittedName>
</protein>
<evidence type="ECO:0000313" key="1">
    <source>
        <dbReference type="EMBL" id="GAI78166.1"/>
    </source>
</evidence>
<reference evidence="1" key="1">
    <citation type="journal article" date="2014" name="Front. Microbiol.">
        <title>High frequency of phylogenetically diverse reductive dehalogenase-homologous genes in deep subseafloor sedimentary metagenomes.</title>
        <authorList>
            <person name="Kawai M."/>
            <person name="Futagami T."/>
            <person name="Toyoda A."/>
            <person name="Takaki Y."/>
            <person name="Nishi S."/>
            <person name="Hori S."/>
            <person name="Arai W."/>
            <person name="Tsubouchi T."/>
            <person name="Morono Y."/>
            <person name="Uchiyama I."/>
            <person name="Ito T."/>
            <person name="Fujiyama A."/>
            <person name="Inagaki F."/>
            <person name="Takami H."/>
        </authorList>
    </citation>
    <scope>NUCLEOTIDE SEQUENCE</scope>
    <source>
        <strain evidence="1">Expedition CK06-06</strain>
    </source>
</reference>
<proteinExistence type="predicted"/>